<dbReference type="RefSeq" id="WP_157588769.1">
    <property type="nucleotide sequence ID" value="NZ_WPIN01000014.1"/>
</dbReference>
<dbReference type="GO" id="GO:0030246">
    <property type="term" value="F:carbohydrate binding"/>
    <property type="evidence" value="ECO:0007669"/>
    <property type="project" value="InterPro"/>
</dbReference>
<dbReference type="Pfam" id="PF13620">
    <property type="entry name" value="CarboxypepD_reg"/>
    <property type="match status" value="1"/>
</dbReference>
<feature type="compositionally biased region" description="Basic and acidic residues" evidence="4">
    <location>
        <begin position="799"/>
        <end position="812"/>
    </location>
</feature>
<dbReference type="SUPFAM" id="SSF49452">
    <property type="entry name" value="Starch-binding domain-like"/>
    <property type="match status" value="1"/>
</dbReference>
<dbReference type="InterPro" id="IPR036942">
    <property type="entry name" value="Beta-barrel_TonB_sf"/>
</dbReference>
<keyword evidence="8" id="KW-1185">Reference proteome</keyword>
<organism evidence="7 8">
    <name type="scientific">Spirosoma arboris</name>
    <dbReference type="NCBI Taxonomy" id="2682092"/>
    <lineage>
        <taxon>Bacteria</taxon>
        <taxon>Pseudomonadati</taxon>
        <taxon>Bacteroidota</taxon>
        <taxon>Cytophagia</taxon>
        <taxon>Cytophagales</taxon>
        <taxon>Cytophagaceae</taxon>
        <taxon>Spirosoma</taxon>
    </lineage>
</organism>
<dbReference type="PANTHER" id="PTHR40980">
    <property type="entry name" value="PLUG DOMAIN-CONTAINING PROTEIN"/>
    <property type="match status" value="1"/>
</dbReference>
<feature type="domain" description="Outer membrane protein beta-barrel" evidence="6">
    <location>
        <begin position="383"/>
        <end position="784"/>
    </location>
</feature>
<keyword evidence="2" id="KW-0472">Membrane</keyword>
<evidence type="ECO:0000256" key="3">
    <source>
        <dbReference type="ARBA" id="ARBA00023237"/>
    </source>
</evidence>
<dbReference type="EMBL" id="WPIN01000014">
    <property type="protein sequence ID" value="MVM34042.1"/>
    <property type="molecule type" value="Genomic_DNA"/>
</dbReference>
<sequence>MHFSLRAFSLFLLLLAGWSGLYAKSDPVLSGTVRDPAGTTVEFATVALHRASDSVVVKTEFSDATGTFRFDRLAAGSYFVSASQVGFERVQTAPFVVASTNQTLAPILLKSSSKTQLKEVTVQARKPLFERETDRIVVNVEGTTLSAGATSLEILSRSPGVTVDQNDNLALRGKQGVLVLIDGKRVPMTGAELGEMLRALPANSIEKIELITNPPAKYDAAGSAGIIAIKLKKDGRQGTNGSVTTSYGYGKYGKFTSGLSLNHRHKKVNIFGNYNYNDRNQFSQLMLHRDFYQANQFIGSSVQDNVGKTHWVSHTYRAGLDYTLSKRTTLGAVVNGLVNHAEASIPNVTQTFDELGNLQSSYQSANHRTLETPNTAANLNLKHSFDSTGRSELTADVDFAHYGIHRLQNLATTFTVPIQSPTVLDGKLNGGLNISSFKADYVHTFPNKTRLEGGVKASWVNADNDVLFTNISEGKSVVDTGKSNQFRYDENINAAYLNVNKTFKKTSVQLGLRGEQTNARGLQLIGNNGFERHYFQLFPSVFVKQTVSKTQDLSLSLSRRIDRPTYNQLNPFRAYIDATTYFTGNPSLYPQLSYNIELTHTFKQKFMTSISYSRTDQPIVSVIQPAPEGNRQAVSTFQNLTRSDYYGLTLTIPVQPTNWWTMDNNVVAFYNRFIGDLAGTSLNQGLPAFTINNTNTFTLGRGWTADLAGNYQSRQLYGFLDIQPLGQLNMGLQKIMWGKKGTLRLNMTDIFYTSPLHATSTYANYVERFYQRQDTRIATASLTYRFGSDTVPQSRRRSGGAEEEKRRAGGAS</sequence>
<dbReference type="InterPro" id="IPR012910">
    <property type="entry name" value="Plug_dom"/>
</dbReference>
<dbReference type="AlphaFoldDB" id="A0A7K1SJS2"/>
<dbReference type="InterPro" id="IPR013784">
    <property type="entry name" value="Carb-bd-like_fold"/>
</dbReference>
<dbReference type="PANTHER" id="PTHR40980:SF4">
    <property type="entry name" value="TONB-DEPENDENT RECEPTOR-LIKE BETA-BARREL DOMAIN-CONTAINING PROTEIN"/>
    <property type="match status" value="1"/>
</dbReference>
<gene>
    <name evidence="7" type="ORF">GO755_28675</name>
</gene>
<evidence type="ECO:0000313" key="8">
    <source>
        <dbReference type="Proteomes" id="UP000436006"/>
    </source>
</evidence>
<dbReference type="Gene3D" id="2.60.40.1120">
    <property type="entry name" value="Carboxypeptidase-like, regulatory domain"/>
    <property type="match status" value="1"/>
</dbReference>
<comment type="caution">
    <text evidence="7">The sequence shown here is derived from an EMBL/GenBank/DDBJ whole genome shotgun (WGS) entry which is preliminary data.</text>
</comment>
<name>A0A7K1SJS2_9BACT</name>
<feature type="region of interest" description="Disordered" evidence="4">
    <location>
        <begin position="789"/>
        <end position="812"/>
    </location>
</feature>
<dbReference type="Pfam" id="PF14905">
    <property type="entry name" value="OMP_b-brl_3"/>
    <property type="match status" value="1"/>
</dbReference>
<comment type="subcellular location">
    <subcellularLocation>
        <location evidence="1">Cell outer membrane</location>
    </subcellularLocation>
</comment>
<evidence type="ECO:0000256" key="1">
    <source>
        <dbReference type="ARBA" id="ARBA00004442"/>
    </source>
</evidence>
<evidence type="ECO:0000259" key="6">
    <source>
        <dbReference type="Pfam" id="PF14905"/>
    </source>
</evidence>
<evidence type="ECO:0000256" key="4">
    <source>
        <dbReference type="SAM" id="MobiDB-lite"/>
    </source>
</evidence>
<dbReference type="Pfam" id="PF07715">
    <property type="entry name" value="Plug"/>
    <property type="match status" value="1"/>
</dbReference>
<proteinExistence type="predicted"/>
<feature type="domain" description="TonB-dependent receptor plug" evidence="5">
    <location>
        <begin position="148"/>
        <end position="225"/>
    </location>
</feature>
<dbReference type="Gene3D" id="2.170.130.10">
    <property type="entry name" value="TonB-dependent receptor, plug domain"/>
    <property type="match status" value="1"/>
</dbReference>
<dbReference type="GO" id="GO:0009279">
    <property type="term" value="C:cell outer membrane"/>
    <property type="evidence" value="ECO:0007669"/>
    <property type="project" value="UniProtKB-SubCell"/>
</dbReference>
<protein>
    <submittedName>
        <fullName evidence="7">Outer membrane beta-barrel protein</fullName>
    </submittedName>
</protein>
<accession>A0A7K1SJS2</accession>
<evidence type="ECO:0000313" key="7">
    <source>
        <dbReference type="EMBL" id="MVM34042.1"/>
    </source>
</evidence>
<dbReference type="InterPro" id="IPR041700">
    <property type="entry name" value="OMP_b-brl_3"/>
</dbReference>
<dbReference type="Gene3D" id="2.40.170.20">
    <property type="entry name" value="TonB-dependent receptor, beta-barrel domain"/>
    <property type="match status" value="1"/>
</dbReference>
<reference evidence="7 8" key="1">
    <citation type="submission" date="2019-12" db="EMBL/GenBank/DDBJ databases">
        <title>Spirosoma sp. HMF4905 genome sequencing and assembly.</title>
        <authorList>
            <person name="Kang H."/>
            <person name="Cha I."/>
            <person name="Kim H."/>
            <person name="Joh K."/>
        </authorList>
    </citation>
    <scope>NUCLEOTIDE SEQUENCE [LARGE SCALE GENOMIC DNA]</scope>
    <source>
        <strain evidence="7 8">HMF4905</strain>
    </source>
</reference>
<evidence type="ECO:0000259" key="5">
    <source>
        <dbReference type="Pfam" id="PF07715"/>
    </source>
</evidence>
<evidence type="ECO:0000256" key="2">
    <source>
        <dbReference type="ARBA" id="ARBA00023136"/>
    </source>
</evidence>
<keyword evidence="3" id="KW-0998">Cell outer membrane</keyword>
<dbReference type="InterPro" id="IPR037066">
    <property type="entry name" value="Plug_dom_sf"/>
</dbReference>
<dbReference type="SUPFAM" id="SSF56935">
    <property type="entry name" value="Porins"/>
    <property type="match status" value="1"/>
</dbReference>
<dbReference type="Proteomes" id="UP000436006">
    <property type="component" value="Unassembled WGS sequence"/>
</dbReference>